<reference evidence="9" key="2">
    <citation type="submission" date="2025-09" db="UniProtKB">
        <authorList>
            <consortium name="Ensembl"/>
        </authorList>
    </citation>
    <scope>IDENTIFICATION</scope>
</reference>
<keyword evidence="6 8" id="KW-0472">Membrane</keyword>
<keyword evidence="3 8" id="KW-0812">Transmembrane</keyword>
<dbReference type="OMA" id="IILYIGC"/>
<keyword evidence="7" id="KW-0325">Glycoprotein</keyword>
<dbReference type="AlphaFoldDB" id="A0A671FYB8"/>
<dbReference type="PANTHER" id="PTHR11337:SF14">
    <property type="entry name" value="PORIMIN"/>
    <property type="match status" value="1"/>
</dbReference>
<dbReference type="Ensembl" id="ENSRFET00010031220.1">
    <property type="protein sequence ID" value="ENSRFEP00010028757.1"/>
    <property type="gene ID" value="ENSRFEG00010019106.1"/>
</dbReference>
<organism evidence="9 10">
    <name type="scientific">Rhinolophus ferrumequinum</name>
    <name type="common">Greater horseshoe bat</name>
    <dbReference type="NCBI Taxonomy" id="59479"/>
    <lineage>
        <taxon>Eukaryota</taxon>
        <taxon>Metazoa</taxon>
        <taxon>Chordata</taxon>
        <taxon>Craniata</taxon>
        <taxon>Vertebrata</taxon>
        <taxon>Euteleostomi</taxon>
        <taxon>Mammalia</taxon>
        <taxon>Eutheria</taxon>
        <taxon>Laurasiatheria</taxon>
        <taxon>Chiroptera</taxon>
        <taxon>Yinpterochiroptera</taxon>
        <taxon>Rhinolophoidea</taxon>
        <taxon>Rhinolophidae</taxon>
        <taxon>Rhinolophinae</taxon>
        <taxon>Rhinolophus</taxon>
    </lineage>
</organism>
<evidence type="ECO:0000256" key="7">
    <source>
        <dbReference type="ARBA" id="ARBA00023180"/>
    </source>
</evidence>
<dbReference type="GO" id="GO:0016020">
    <property type="term" value="C:membrane"/>
    <property type="evidence" value="ECO:0007669"/>
    <property type="project" value="UniProtKB-SubCell"/>
</dbReference>
<feature type="transmembrane region" description="Helical" evidence="8">
    <location>
        <begin position="77"/>
        <end position="96"/>
    </location>
</feature>
<dbReference type="InterPro" id="IPR007947">
    <property type="entry name" value="CD164_MGC24"/>
</dbReference>
<evidence type="ECO:0000313" key="9">
    <source>
        <dbReference type="Ensembl" id="ENSRFEP00010028757.1"/>
    </source>
</evidence>
<dbReference type="GeneTree" id="ENSGT00530000063929"/>
<keyword evidence="4" id="KW-0732">Signal</keyword>
<proteinExistence type="inferred from homology"/>
<evidence type="ECO:0000256" key="1">
    <source>
        <dbReference type="ARBA" id="ARBA00004479"/>
    </source>
</evidence>
<evidence type="ECO:0000256" key="2">
    <source>
        <dbReference type="ARBA" id="ARBA00005341"/>
    </source>
</evidence>
<evidence type="ECO:0000256" key="6">
    <source>
        <dbReference type="ARBA" id="ARBA00023136"/>
    </source>
</evidence>
<evidence type="ECO:0000256" key="8">
    <source>
        <dbReference type="SAM" id="Phobius"/>
    </source>
</evidence>
<evidence type="ECO:0000256" key="4">
    <source>
        <dbReference type="ARBA" id="ARBA00022729"/>
    </source>
</evidence>
<dbReference type="Proteomes" id="UP000472240">
    <property type="component" value="Unplaced"/>
</dbReference>
<sequence>MKPIATSKMTTSWVSTNVSSTTLKSTPKITTVSQNTSQMSTSMMTTTYNSLVTSVSSAVTITATINSKENKGSKFDISSSVGGIVSTLGILSVLYIRYKMCYSRRGIWSRTSDEHDVII</sequence>
<reference evidence="9" key="1">
    <citation type="submission" date="2025-08" db="UniProtKB">
        <authorList>
            <consortium name="Ensembl"/>
        </authorList>
    </citation>
    <scope>IDENTIFICATION</scope>
</reference>
<dbReference type="PANTHER" id="PTHR11337">
    <property type="entry name" value="MUCIN/PORIMIN"/>
    <property type="match status" value="1"/>
</dbReference>
<dbReference type="GO" id="GO:0031410">
    <property type="term" value="C:cytoplasmic vesicle"/>
    <property type="evidence" value="ECO:0007669"/>
    <property type="project" value="TreeGrafter"/>
</dbReference>
<comment type="subcellular location">
    <subcellularLocation>
        <location evidence="1">Membrane</location>
        <topology evidence="1">Single-pass type I membrane protein</topology>
    </subcellularLocation>
</comment>
<feature type="transmembrane region" description="Helical" evidence="8">
    <location>
        <begin position="47"/>
        <end position="65"/>
    </location>
</feature>
<evidence type="ECO:0000256" key="3">
    <source>
        <dbReference type="ARBA" id="ARBA00022692"/>
    </source>
</evidence>
<protein>
    <recommendedName>
        <fullName evidence="11">Transmembrane protein 123</fullName>
    </recommendedName>
</protein>
<dbReference type="Pfam" id="PF05283">
    <property type="entry name" value="MGC-24"/>
    <property type="match status" value="1"/>
</dbReference>
<accession>A0A671FYB8</accession>
<evidence type="ECO:0000313" key="10">
    <source>
        <dbReference type="Proteomes" id="UP000472240"/>
    </source>
</evidence>
<keyword evidence="10" id="KW-1185">Reference proteome</keyword>
<evidence type="ECO:0000256" key="5">
    <source>
        <dbReference type="ARBA" id="ARBA00022989"/>
    </source>
</evidence>
<dbReference type="InParanoid" id="A0A671FYB8"/>
<comment type="similarity">
    <text evidence="2">Belongs to the CD164 family.</text>
</comment>
<evidence type="ECO:0008006" key="11">
    <source>
        <dbReference type="Google" id="ProtNLM"/>
    </source>
</evidence>
<name>A0A671FYB8_RHIFE</name>
<keyword evidence="5 8" id="KW-1133">Transmembrane helix</keyword>